<gene>
    <name evidence="1" type="ORF">C1I92_27100</name>
</gene>
<comment type="caution">
    <text evidence="1">The sequence shown here is derived from an EMBL/GenBank/DDBJ whole genome shotgun (WGS) entry which is preliminary data.</text>
</comment>
<dbReference type="Proteomes" id="UP000248764">
    <property type="component" value="Unassembled WGS sequence"/>
</dbReference>
<sequence>MLAHGDASLPGREHVLRRWKSWEAGDALPSGRYQALIAKTFGTTRYAIFPGPSRPAEIAGTGMDTLEIVTRLQRSDVDAATLEALRITVDRLCCEYSYLPADQLLSEGREWLTRVADLRQRRLTLAQHQEVLALAGWLALLVGCVEYDLGQARVAEATRRAALGLGAEAGSAEIQGWAHEMRAWFALTSGDYRGVIEAARAGRAVAGEFGVAAQLAAQEAKAWARMGDRRQVEVALDRGRDALDAQPYPDNVAHHFVVDPAKFDFYAMDVYRIVGVDSVARSLAQEIVASGAAHRAPMRVAEARITLGVVAARSGELEQAVDEGSRAISAGHRRSLPSLHLAADELAAELRARFPEEGPAGDYLERVRDLGAAGSIGS</sequence>
<dbReference type="EMBL" id="POTW01000095">
    <property type="protein sequence ID" value="PZF80255.1"/>
    <property type="molecule type" value="Genomic_DNA"/>
</dbReference>
<organism evidence="1 2">
    <name type="scientific">Jiangella anatolica</name>
    <dbReference type="NCBI Taxonomy" id="2670374"/>
    <lineage>
        <taxon>Bacteria</taxon>
        <taxon>Bacillati</taxon>
        <taxon>Actinomycetota</taxon>
        <taxon>Actinomycetes</taxon>
        <taxon>Jiangellales</taxon>
        <taxon>Jiangellaceae</taxon>
        <taxon>Jiangella</taxon>
    </lineage>
</organism>
<accession>A0A2W2AYI0</accession>
<evidence type="ECO:0008006" key="3">
    <source>
        <dbReference type="Google" id="ProtNLM"/>
    </source>
</evidence>
<reference evidence="1 2" key="1">
    <citation type="submission" date="2018-01" db="EMBL/GenBank/DDBJ databases">
        <title>Draft genome sequence of Jiangella sp. GTF31.</title>
        <authorList>
            <person name="Sahin N."/>
            <person name="Ay H."/>
            <person name="Saygin H."/>
        </authorList>
    </citation>
    <scope>NUCLEOTIDE SEQUENCE [LARGE SCALE GENOMIC DNA]</scope>
    <source>
        <strain evidence="1 2">GTF31</strain>
    </source>
</reference>
<name>A0A2W2AYI0_9ACTN</name>
<keyword evidence="2" id="KW-1185">Reference proteome</keyword>
<protein>
    <recommendedName>
        <fullName evidence="3">XRE family transcriptional regulator</fullName>
    </recommendedName>
</protein>
<dbReference type="AlphaFoldDB" id="A0A2W2AYI0"/>
<evidence type="ECO:0000313" key="2">
    <source>
        <dbReference type="Proteomes" id="UP000248764"/>
    </source>
</evidence>
<evidence type="ECO:0000313" key="1">
    <source>
        <dbReference type="EMBL" id="PZF80255.1"/>
    </source>
</evidence>
<proteinExistence type="predicted"/>